<dbReference type="EMBL" id="JACDQQ010000427">
    <property type="protein sequence ID" value="MBA0084219.1"/>
    <property type="molecule type" value="Genomic_DNA"/>
</dbReference>
<dbReference type="PANTHER" id="PTHR13887:SF14">
    <property type="entry name" value="DISULFIDE BOND FORMATION PROTEIN D"/>
    <property type="match status" value="1"/>
</dbReference>
<evidence type="ECO:0000313" key="8">
    <source>
        <dbReference type="Proteomes" id="UP000567293"/>
    </source>
</evidence>
<name>A0A7V8NMR6_9BACT</name>
<accession>A0A7V8NMR6</accession>
<comment type="caution">
    <text evidence="7">The sequence shown here is derived from an EMBL/GenBank/DDBJ whole genome shotgun (WGS) entry which is preliminary data.</text>
</comment>
<evidence type="ECO:0000256" key="1">
    <source>
        <dbReference type="ARBA" id="ARBA00005791"/>
    </source>
</evidence>
<dbReference type="InterPro" id="IPR013766">
    <property type="entry name" value="Thioredoxin_domain"/>
</dbReference>
<dbReference type="GO" id="GO:0016491">
    <property type="term" value="F:oxidoreductase activity"/>
    <property type="evidence" value="ECO:0007669"/>
    <property type="project" value="UniProtKB-KW"/>
</dbReference>
<dbReference type="InterPro" id="IPR012336">
    <property type="entry name" value="Thioredoxin-like_fold"/>
</dbReference>
<organism evidence="7 8">
    <name type="scientific">Candidatus Acidiferrum panamense</name>
    <dbReference type="NCBI Taxonomy" id="2741543"/>
    <lineage>
        <taxon>Bacteria</taxon>
        <taxon>Pseudomonadati</taxon>
        <taxon>Acidobacteriota</taxon>
        <taxon>Terriglobia</taxon>
        <taxon>Candidatus Acidiferrales</taxon>
        <taxon>Candidatus Acidiferrum</taxon>
    </lineage>
</organism>
<dbReference type="PANTHER" id="PTHR13887">
    <property type="entry name" value="GLUTATHIONE S-TRANSFERASE KAPPA"/>
    <property type="match status" value="1"/>
</dbReference>
<feature type="domain" description="Thioredoxin" evidence="6">
    <location>
        <begin position="55"/>
        <end position="252"/>
    </location>
</feature>
<keyword evidence="3" id="KW-0560">Oxidoreductase</keyword>
<dbReference type="SUPFAM" id="SSF52833">
    <property type="entry name" value="Thioredoxin-like"/>
    <property type="match status" value="1"/>
</dbReference>
<dbReference type="Proteomes" id="UP000567293">
    <property type="component" value="Unassembled WGS sequence"/>
</dbReference>
<evidence type="ECO:0000313" key="7">
    <source>
        <dbReference type="EMBL" id="MBA0084219.1"/>
    </source>
</evidence>
<protein>
    <submittedName>
        <fullName evidence="7">Thioredoxin domain-containing protein</fullName>
    </submittedName>
</protein>
<evidence type="ECO:0000256" key="2">
    <source>
        <dbReference type="ARBA" id="ARBA00022729"/>
    </source>
</evidence>
<proteinExistence type="inferred from homology"/>
<evidence type="ECO:0000256" key="5">
    <source>
        <dbReference type="ARBA" id="ARBA00023284"/>
    </source>
</evidence>
<reference evidence="7" key="1">
    <citation type="submission" date="2020-06" db="EMBL/GenBank/DDBJ databases">
        <title>Legume-microbial interactions unlock mineral nutrients during tropical forest succession.</title>
        <authorList>
            <person name="Epihov D.Z."/>
        </authorList>
    </citation>
    <scope>NUCLEOTIDE SEQUENCE [LARGE SCALE GENOMIC DNA]</scope>
    <source>
        <strain evidence="7">Pan2503</strain>
    </source>
</reference>
<dbReference type="PROSITE" id="PS51352">
    <property type="entry name" value="THIOREDOXIN_2"/>
    <property type="match status" value="1"/>
</dbReference>
<keyword evidence="8" id="KW-1185">Reference proteome</keyword>
<keyword evidence="2" id="KW-0732">Signal</keyword>
<dbReference type="Gene3D" id="3.40.30.10">
    <property type="entry name" value="Glutaredoxin"/>
    <property type="match status" value="1"/>
</dbReference>
<evidence type="ECO:0000259" key="6">
    <source>
        <dbReference type="PROSITE" id="PS51352"/>
    </source>
</evidence>
<sequence>MNRRRILVAVVSVSLLVLLALLLPSLHQAPPPRLAPPPSPVPLPEPPAAAAHRLLPPSPLAAEAAATPVAQALALQDVDPHKAFGSKNAPVVMEEFSDYQCPACKTLYTTTNRLLMDNYVTTGKVYLLHRDFPLAMHAYSRVAARYARAAAEISKIEPVEQALFQNQEKWEQTGDVDGTVAAVLTPSEMNKVRALVKGGTLDALIDKDFALGQTYRVSQTPTTIFHCKGQTYPYAGVMTYDTMKQFLEQLLSQK</sequence>
<keyword evidence="5" id="KW-0676">Redox-active center</keyword>
<gene>
    <name evidence="7" type="ORF">HRJ53_04420</name>
</gene>
<comment type="similarity">
    <text evidence="1">Belongs to the thioredoxin family. DsbA subfamily.</text>
</comment>
<dbReference type="AlphaFoldDB" id="A0A7V8NMR6"/>
<evidence type="ECO:0000256" key="4">
    <source>
        <dbReference type="ARBA" id="ARBA00023157"/>
    </source>
</evidence>
<dbReference type="Pfam" id="PF13462">
    <property type="entry name" value="Thioredoxin_4"/>
    <property type="match status" value="1"/>
</dbReference>
<keyword evidence="4" id="KW-1015">Disulfide bond</keyword>
<dbReference type="InterPro" id="IPR036249">
    <property type="entry name" value="Thioredoxin-like_sf"/>
</dbReference>
<evidence type="ECO:0000256" key="3">
    <source>
        <dbReference type="ARBA" id="ARBA00023002"/>
    </source>
</evidence>